<evidence type="ECO:0000256" key="1">
    <source>
        <dbReference type="SAM" id="Phobius"/>
    </source>
</evidence>
<keyword evidence="1" id="KW-1133">Transmembrane helix</keyword>
<keyword evidence="1" id="KW-0472">Membrane</keyword>
<dbReference type="Proteomes" id="UP000594880">
    <property type="component" value="Segment"/>
</dbReference>
<feature type="transmembrane region" description="Helical" evidence="1">
    <location>
        <begin position="12"/>
        <end position="33"/>
    </location>
</feature>
<keyword evidence="1" id="KW-0812">Transmembrane</keyword>
<organismHost>
    <name type="scientific">Sus scrofa</name>
    <name type="common">Pig</name>
    <dbReference type="NCBI Taxonomy" id="9823"/>
</organismHost>
<organismHost>
    <name type="scientific">Phacochoerus aethiopicus</name>
    <name type="common">Warthog</name>
    <dbReference type="NCBI Taxonomy" id="85517"/>
</organismHost>
<organismHost>
    <name type="scientific">Phacochoerus africanus</name>
    <name type="common">Warthog</name>
    <dbReference type="NCBI Taxonomy" id="41426"/>
</organismHost>
<accession>A0A7R8V8A0</accession>
<proteinExistence type="predicted"/>
<organismHost>
    <name type="scientific">Ornithodoros moubata</name>
    <name type="common">Soft tick</name>
    <name type="synonym">Argasid tick</name>
    <dbReference type="NCBI Taxonomy" id="6938"/>
</organismHost>
<dbReference type="EMBL" id="LR899131">
    <property type="protein sequence ID" value="CAD7112231.1"/>
    <property type="molecule type" value="Genomic_DNA"/>
</dbReference>
<sequence length="180" mass="20622">MLLNEWSTKRYFVCIIVLISMITLYEAAIKTLITHRKQILKHPDSREILLALGLYWNKTHILLKCHECGKISLTGKHSTKCININCLLILAIKKKNKRMVDTLIGMGADVTYIHFLKNKTKLSYNQLSALKSNSQISLKEFRAICYILYSRLPKKIKQGMRLCKTMAGLCGELLCAFFAP</sequence>
<reference evidence="2" key="1">
    <citation type="submission" date="2020-11" db="EMBL/GenBank/DDBJ databases">
        <authorList>
            <consortium name="IVD NGS Lab"/>
        </authorList>
    </citation>
    <scope>NUCLEOTIDE SEQUENCE [LARGE SCALE GENOMIC DNA]</scope>
    <source>
        <strain evidence="2">ASFV Ken.rie1</strain>
    </source>
</reference>
<name>A0A7R8V8A0_ASF</name>
<organism evidence="2">
    <name type="scientific">African swine fever virus</name>
    <name type="common">ASFV</name>
    <dbReference type="NCBI Taxonomy" id="10497"/>
    <lineage>
        <taxon>Viruses</taxon>
        <taxon>Varidnaviria</taxon>
        <taxon>Bamfordvirae</taxon>
        <taxon>Nucleocytoviricota</taxon>
        <taxon>Pokkesviricetes</taxon>
        <taxon>Asfuvirales</taxon>
        <taxon>Asfarviridae</taxon>
        <taxon>Asfivirus</taxon>
        <taxon>Asfivirus haemorrhagiae</taxon>
    </lineage>
</organism>
<evidence type="ECO:0000313" key="2">
    <source>
        <dbReference type="EMBL" id="CAD7112231.1"/>
    </source>
</evidence>
<organismHost>
    <name type="scientific">Ornithodoros</name>
    <name type="common">relapsing fever ticks</name>
    <dbReference type="NCBI Taxonomy" id="6937"/>
</organismHost>
<protein>
    <submittedName>
        <fullName evidence="2">MGF 300-2R CDS</fullName>
    </submittedName>
</protein>
<organismHost>
    <name type="scientific">Potamochoerus larvatus</name>
    <name type="common">Bushpig</name>
    <dbReference type="NCBI Taxonomy" id="273792"/>
</organismHost>